<protein>
    <submittedName>
        <fullName evidence="1">Uncharacterized protein</fullName>
    </submittedName>
</protein>
<gene>
    <name evidence="1" type="ORF">COLO4_00291</name>
</gene>
<organism evidence="1 2">
    <name type="scientific">Corchorus olitorius</name>
    <dbReference type="NCBI Taxonomy" id="93759"/>
    <lineage>
        <taxon>Eukaryota</taxon>
        <taxon>Viridiplantae</taxon>
        <taxon>Streptophyta</taxon>
        <taxon>Embryophyta</taxon>
        <taxon>Tracheophyta</taxon>
        <taxon>Spermatophyta</taxon>
        <taxon>Magnoliopsida</taxon>
        <taxon>eudicotyledons</taxon>
        <taxon>Gunneridae</taxon>
        <taxon>Pentapetalae</taxon>
        <taxon>rosids</taxon>
        <taxon>malvids</taxon>
        <taxon>Malvales</taxon>
        <taxon>Malvaceae</taxon>
        <taxon>Grewioideae</taxon>
        <taxon>Apeibeae</taxon>
        <taxon>Corchorus</taxon>
    </lineage>
</organism>
<name>A0A1R3L460_9ROSI</name>
<reference evidence="2" key="1">
    <citation type="submission" date="2013-09" db="EMBL/GenBank/DDBJ databases">
        <title>Corchorus olitorius genome sequencing.</title>
        <authorList>
            <person name="Alam M."/>
            <person name="Haque M.S."/>
            <person name="Islam M.S."/>
            <person name="Emdad E.M."/>
            <person name="Islam M.M."/>
            <person name="Ahmed B."/>
            <person name="Halim A."/>
            <person name="Hossen Q.M.M."/>
            <person name="Hossain M.Z."/>
            <person name="Ahmed R."/>
            <person name="Khan M.M."/>
            <person name="Islam R."/>
            <person name="Rashid M.M."/>
            <person name="Khan S.A."/>
            <person name="Rahman M.S."/>
            <person name="Alam M."/>
            <person name="Yahiya A.S."/>
            <person name="Khan M.S."/>
            <person name="Azam M.S."/>
            <person name="Haque T."/>
            <person name="Lashkar M.Z.H."/>
            <person name="Akhand A.I."/>
            <person name="Morshed G."/>
            <person name="Roy S."/>
            <person name="Uddin K.S."/>
            <person name="Rabeya T."/>
            <person name="Hossain A.S."/>
            <person name="Chowdhury A."/>
            <person name="Snigdha A.R."/>
            <person name="Mortoza M.S."/>
            <person name="Matin S.A."/>
            <person name="Hoque S.M.E."/>
            <person name="Islam M.K."/>
            <person name="Roy D.K."/>
            <person name="Haider R."/>
            <person name="Moosa M.M."/>
            <person name="Elias S.M."/>
            <person name="Hasan A.M."/>
            <person name="Jahan S."/>
            <person name="Shafiuddin M."/>
            <person name="Mahmood N."/>
            <person name="Shommy N.S."/>
        </authorList>
    </citation>
    <scope>NUCLEOTIDE SEQUENCE [LARGE SCALE GENOMIC DNA]</scope>
    <source>
        <strain evidence="2">cv. O-4</strain>
    </source>
</reference>
<evidence type="ECO:0000313" key="1">
    <source>
        <dbReference type="EMBL" id="OMP14111.1"/>
    </source>
</evidence>
<evidence type="ECO:0000313" key="2">
    <source>
        <dbReference type="Proteomes" id="UP000187203"/>
    </source>
</evidence>
<proteinExistence type="predicted"/>
<comment type="caution">
    <text evidence="1">The sequence shown here is derived from an EMBL/GenBank/DDBJ whole genome shotgun (WGS) entry which is preliminary data.</text>
</comment>
<sequence length="29" mass="3202">MVVVVAMGFGLILLDDEDFVDRYCVVADP</sequence>
<dbReference type="Proteomes" id="UP000187203">
    <property type="component" value="Unassembled WGS sequence"/>
</dbReference>
<dbReference type="EMBL" id="AWUE01001999">
    <property type="protein sequence ID" value="OMP14111.1"/>
    <property type="molecule type" value="Genomic_DNA"/>
</dbReference>
<accession>A0A1R3L460</accession>
<dbReference type="AlphaFoldDB" id="A0A1R3L460"/>
<keyword evidence="2" id="KW-1185">Reference proteome</keyword>